<dbReference type="InterPro" id="IPR054738">
    <property type="entry name" value="Siphovirus-type_tail_C"/>
</dbReference>
<evidence type="ECO:0000313" key="2">
    <source>
        <dbReference type="EMBL" id="DAF97282.1"/>
    </source>
</evidence>
<dbReference type="Pfam" id="PF22768">
    <property type="entry name" value="SPP1_Dit"/>
    <property type="match status" value="1"/>
</dbReference>
<accession>A0A8S5USA4</accession>
<reference evidence="2" key="1">
    <citation type="journal article" date="2021" name="Proc. Natl. Acad. Sci. U.S.A.">
        <title>A Catalog of Tens of Thousands of Viruses from Human Metagenomes Reveals Hidden Associations with Chronic Diseases.</title>
        <authorList>
            <person name="Tisza M.J."/>
            <person name="Buck C.B."/>
        </authorList>
    </citation>
    <scope>NUCLEOTIDE SEQUENCE</scope>
    <source>
        <strain evidence="2">CtPJ52</strain>
    </source>
</reference>
<feature type="domain" description="Siphovirus-type tail component C-terminal" evidence="1">
    <location>
        <begin position="372"/>
        <end position="439"/>
    </location>
</feature>
<evidence type="ECO:0000259" key="1">
    <source>
        <dbReference type="Pfam" id="PF22768"/>
    </source>
</evidence>
<proteinExistence type="predicted"/>
<dbReference type="Gene3D" id="2.40.30.200">
    <property type="match status" value="1"/>
</dbReference>
<dbReference type="NCBIfam" id="TIGR01633">
    <property type="entry name" value="phi3626_gp14_N"/>
    <property type="match status" value="1"/>
</dbReference>
<name>A0A8S5USA4_9CAUD</name>
<sequence length="440" mass="49058">MPFYIKGSVKTKYDMLMTVLNVSEPKRLTFGNLANRYFLALPDGKVEFEMLGENAGRGTITWLIPDGVAHSVDTKIVTASVVDGILTANVNNNGSDEVFPTYRFSYPAENGYQAIVHASGILELGNVEDVDEEFVKSQKMVDTTTFTELTRYTGLNPYSPSEFDLSGTLAVQTAGGADTRGLRLANRGTGAKVYAGGAMRYTVPADVSGEVGAKNFWSYMQLLFWIGRVGQTGVTQVIYTDESDKIIAMYTIGKWTTSGSGARCKAQYMGADGNLVTRFDEEFQANNIDTQNPFSIRQGSFDFAKQGDNLRFYFFGRYSDVYAPHLADVKCHKVYIVEADVFGRKGNDYITHNALKRFIFQKNNVDSWDDIPNRYAAGSELVVDTESGNIYLNGQPANDERVEGTYFYPLKPGTNKIEFYQSSWVTNPPNVTVEYKERYL</sequence>
<organism evidence="2">
    <name type="scientific">Siphoviridae sp. ctPJ52</name>
    <dbReference type="NCBI Taxonomy" id="2825483"/>
    <lineage>
        <taxon>Viruses</taxon>
        <taxon>Duplodnaviria</taxon>
        <taxon>Heunggongvirae</taxon>
        <taxon>Uroviricota</taxon>
        <taxon>Caudoviricetes</taxon>
    </lineage>
</organism>
<dbReference type="EMBL" id="BK016131">
    <property type="protein sequence ID" value="DAF97282.1"/>
    <property type="molecule type" value="Genomic_DNA"/>
</dbReference>
<dbReference type="InterPro" id="IPR006520">
    <property type="entry name" value="Dit_BPSPP_N"/>
</dbReference>
<protein>
    <submittedName>
        <fullName evidence="2">Distal tail protein</fullName>
    </submittedName>
</protein>